<gene>
    <name evidence="2" type="ORF">STAS_14579</name>
</gene>
<evidence type="ECO:0000313" key="2">
    <source>
        <dbReference type="EMBL" id="GER38117.1"/>
    </source>
</evidence>
<reference evidence="3" key="1">
    <citation type="journal article" date="2019" name="Curr. Biol.">
        <title>Genome Sequence of Striga asiatica Provides Insight into the Evolution of Plant Parasitism.</title>
        <authorList>
            <person name="Yoshida S."/>
            <person name="Kim S."/>
            <person name="Wafula E.K."/>
            <person name="Tanskanen J."/>
            <person name="Kim Y.M."/>
            <person name="Honaas L."/>
            <person name="Yang Z."/>
            <person name="Spallek T."/>
            <person name="Conn C.E."/>
            <person name="Ichihashi Y."/>
            <person name="Cheong K."/>
            <person name="Cui S."/>
            <person name="Der J.P."/>
            <person name="Gundlach H."/>
            <person name="Jiao Y."/>
            <person name="Hori C."/>
            <person name="Ishida J.K."/>
            <person name="Kasahara H."/>
            <person name="Kiba T."/>
            <person name="Kim M.S."/>
            <person name="Koo N."/>
            <person name="Laohavisit A."/>
            <person name="Lee Y.H."/>
            <person name="Lumba S."/>
            <person name="McCourt P."/>
            <person name="Mortimer J.C."/>
            <person name="Mutuku J.M."/>
            <person name="Nomura T."/>
            <person name="Sasaki-Sekimoto Y."/>
            <person name="Seto Y."/>
            <person name="Wang Y."/>
            <person name="Wakatake T."/>
            <person name="Sakakibara H."/>
            <person name="Demura T."/>
            <person name="Yamaguchi S."/>
            <person name="Yoneyama K."/>
            <person name="Manabe R.I."/>
            <person name="Nelson D.C."/>
            <person name="Schulman A.H."/>
            <person name="Timko M.P."/>
            <person name="dePamphilis C.W."/>
            <person name="Choi D."/>
            <person name="Shirasu K."/>
        </authorList>
    </citation>
    <scope>NUCLEOTIDE SEQUENCE [LARGE SCALE GENOMIC DNA]</scope>
    <source>
        <strain evidence="3">cv. UVA1</strain>
    </source>
</reference>
<protein>
    <submittedName>
        <fullName evidence="2">Beta-conglycinin</fullName>
    </submittedName>
</protein>
<proteinExistence type="predicted"/>
<organism evidence="2 3">
    <name type="scientific">Striga asiatica</name>
    <name type="common">Asiatic witchweed</name>
    <name type="synonym">Buchnera asiatica</name>
    <dbReference type="NCBI Taxonomy" id="4170"/>
    <lineage>
        <taxon>Eukaryota</taxon>
        <taxon>Viridiplantae</taxon>
        <taxon>Streptophyta</taxon>
        <taxon>Embryophyta</taxon>
        <taxon>Tracheophyta</taxon>
        <taxon>Spermatophyta</taxon>
        <taxon>Magnoliopsida</taxon>
        <taxon>eudicotyledons</taxon>
        <taxon>Gunneridae</taxon>
        <taxon>Pentapetalae</taxon>
        <taxon>asterids</taxon>
        <taxon>lamiids</taxon>
        <taxon>Lamiales</taxon>
        <taxon>Orobanchaceae</taxon>
        <taxon>Buchnereae</taxon>
        <taxon>Striga</taxon>
    </lineage>
</organism>
<accession>A0A5A7Q170</accession>
<name>A0A5A7Q170_STRAF</name>
<evidence type="ECO:0000256" key="1">
    <source>
        <dbReference type="SAM" id="MobiDB-lite"/>
    </source>
</evidence>
<comment type="caution">
    <text evidence="2">The sequence shown here is derived from an EMBL/GenBank/DDBJ whole genome shotgun (WGS) entry which is preliminary data.</text>
</comment>
<dbReference type="EMBL" id="BKCP01005461">
    <property type="protein sequence ID" value="GER38117.1"/>
    <property type="molecule type" value="Genomic_DNA"/>
</dbReference>
<dbReference type="Proteomes" id="UP000325081">
    <property type="component" value="Unassembled WGS sequence"/>
</dbReference>
<keyword evidence="3" id="KW-1185">Reference proteome</keyword>
<feature type="region of interest" description="Disordered" evidence="1">
    <location>
        <begin position="1"/>
        <end position="26"/>
    </location>
</feature>
<dbReference type="AlphaFoldDB" id="A0A5A7Q170"/>
<feature type="compositionally biased region" description="Basic and acidic residues" evidence="1">
    <location>
        <begin position="1"/>
        <end position="17"/>
    </location>
</feature>
<sequence>MKPDLTVKERDEREHSARASKHKSAVSIRANHLNKGRAGASSHTTPFSDLSFRAGGVKREGNEKDFLAGSSIYANGRDVCSQAGAEKKAGSFPVASLTLPSKPISKCVYFQALSGG</sequence>
<evidence type="ECO:0000313" key="3">
    <source>
        <dbReference type="Proteomes" id="UP000325081"/>
    </source>
</evidence>